<dbReference type="RefSeq" id="WP_379862939.1">
    <property type="nucleotide sequence ID" value="NZ_JBHTBW010000004.1"/>
</dbReference>
<comment type="caution">
    <text evidence="2">The sequence shown here is derived from an EMBL/GenBank/DDBJ whole genome shotgun (WGS) entry which is preliminary data.</text>
</comment>
<proteinExistence type="predicted"/>
<accession>A0ABW2RFN6</accession>
<feature type="coiled-coil region" evidence="1">
    <location>
        <begin position="30"/>
        <end position="57"/>
    </location>
</feature>
<organism evidence="2 3">
    <name type="scientific">Laceyella putida</name>
    <dbReference type="NCBI Taxonomy" id="110101"/>
    <lineage>
        <taxon>Bacteria</taxon>
        <taxon>Bacillati</taxon>
        <taxon>Bacillota</taxon>
        <taxon>Bacilli</taxon>
        <taxon>Bacillales</taxon>
        <taxon>Thermoactinomycetaceae</taxon>
        <taxon>Laceyella</taxon>
    </lineage>
</organism>
<reference evidence="3" key="1">
    <citation type="journal article" date="2019" name="Int. J. Syst. Evol. Microbiol.">
        <title>The Global Catalogue of Microorganisms (GCM) 10K type strain sequencing project: providing services to taxonomists for standard genome sequencing and annotation.</title>
        <authorList>
            <consortium name="The Broad Institute Genomics Platform"/>
            <consortium name="The Broad Institute Genome Sequencing Center for Infectious Disease"/>
            <person name="Wu L."/>
            <person name="Ma J."/>
        </authorList>
    </citation>
    <scope>NUCLEOTIDE SEQUENCE [LARGE SCALE GENOMIC DNA]</scope>
    <source>
        <strain evidence="3">CGMCC 1.12942</strain>
    </source>
</reference>
<dbReference type="Proteomes" id="UP001596500">
    <property type="component" value="Unassembled WGS sequence"/>
</dbReference>
<keyword evidence="1" id="KW-0175">Coiled coil</keyword>
<dbReference type="EMBL" id="JBHTBW010000004">
    <property type="protein sequence ID" value="MFC7439755.1"/>
    <property type="molecule type" value="Genomic_DNA"/>
</dbReference>
<evidence type="ECO:0000256" key="1">
    <source>
        <dbReference type="SAM" id="Coils"/>
    </source>
</evidence>
<dbReference type="Gene3D" id="1.20.5.170">
    <property type="match status" value="1"/>
</dbReference>
<evidence type="ECO:0000313" key="2">
    <source>
        <dbReference type="EMBL" id="MFC7439755.1"/>
    </source>
</evidence>
<protein>
    <submittedName>
        <fullName evidence="2">Uncharacterized protein</fullName>
    </submittedName>
</protein>
<sequence length="96" mass="11179">MAAMIQESEQRMMNQMEQMGKVLEMVAVLNQKQDERLTRLDENVSGLKEDVSELKDSVFRLEESVSGLTDITRAWIYKGNLIEKEVQELKRRMGDE</sequence>
<evidence type="ECO:0000313" key="3">
    <source>
        <dbReference type="Proteomes" id="UP001596500"/>
    </source>
</evidence>
<gene>
    <name evidence="2" type="ORF">ACFQNG_01060</name>
</gene>
<keyword evidence="3" id="KW-1185">Reference proteome</keyword>
<name>A0ABW2RFN6_9BACL</name>